<gene>
    <name evidence="1" type="ORF">BN1221_02508</name>
</gene>
<evidence type="ECO:0000313" key="2">
    <source>
        <dbReference type="Proteomes" id="UP000044377"/>
    </source>
</evidence>
<reference evidence="2" key="1">
    <citation type="submission" date="2015-01" db="EMBL/GenBank/DDBJ databases">
        <authorList>
            <person name="Paterson Steve"/>
        </authorList>
    </citation>
    <scope>NUCLEOTIDE SEQUENCE [LARGE SCALE GENOMIC DNA]</scope>
    <source>
        <strain evidence="2">OBR1</strain>
    </source>
</reference>
<name>A0A0G4JWK0_9GAMM</name>
<dbReference type="AlphaFoldDB" id="A0A0G4JWK0"/>
<dbReference type="EMBL" id="CGIG01000001">
    <property type="protein sequence ID" value="CPR17201.1"/>
    <property type="molecule type" value="Genomic_DNA"/>
</dbReference>
<keyword evidence="2" id="KW-1185">Reference proteome</keyword>
<evidence type="ECO:0000313" key="1">
    <source>
        <dbReference type="EMBL" id="CPR17201.1"/>
    </source>
</evidence>
<dbReference type="STRING" id="1109412.BN1221_02508"/>
<dbReference type="Proteomes" id="UP000044377">
    <property type="component" value="Unassembled WGS sequence"/>
</dbReference>
<protein>
    <submittedName>
        <fullName evidence="1">Uncharacterized protein</fullName>
    </submittedName>
</protein>
<proteinExistence type="predicted"/>
<organism evidence="1 2">
    <name type="scientific">Brenneria goodwinii</name>
    <dbReference type="NCBI Taxonomy" id="1109412"/>
    <lineage>
        <taxon>Bacteria</taxon>
        <taxon>Pseudomonadati</taxon>
        <taxon>Pseudomonadota</taxon>
        <taxon>Gammaproteobacteria</taxon>
        <taxon>Enterobacterales</taxon>
        <taxon>Pectobacteriaceae</taxon>
        <taxon>Brenneria</taxon>
    </lineage>
</organism>
<sequence length="49" mass="5369">MHPLLLCLMAITLRQTGFYGLPHLCISLSVASGYVLSYRHSGAGKYELS</sequence>
<accession>A0A0G4JWK0</accession>